<dbReference type="AlphaFoldDB" id="A0AAD8LF65"/>
<evidence type="ECO:0000313" key="1">
    <source>
        <dbReference type="EMBL" id="KAK1440098.1"/>
    </source>
</evidence>
<sequence length="79" mass="8983">MSPSIQVSVDLQVLIQLFSKIGWVKRFSDPLKALTGSDAIKTLNLLMPGKKQTASRLITSDRIRRFPLFREKRQQQTGP</sequence>
<dbReference type="EMBL" id="JAUHHV010000001">
    <property type="protein sequence ID" value="KAK1440098.1"/>
    <property type="molecule type" value="Genomic_DNA"/>
</dbReference>
<accession>A0AAD8LF65</accession>
<protein>
    <submittedName>
        <fullName evidence="1">Uncharacterized protein</fullName>
    </submittedName>
</protein>
<dbReference type="Proteomes" id="UP001229421">
    <property type="component" value="Unassembled WGS sequence"/>
</dbReference>
<comment type="caution">
    <text evidence="1">The sequence shown here is derived from an EMBL/GenBank/DDBJ whole genome shotgun (WGS) entry which is preliminary data.</text>
</comment>
<evidence type="ECO:0000313" key="2">
    <source>
        <dbReference type="Proteomes" id="UP001229421"/>
    </source>
</evidence>
<reference evidence="1" key="1">
    <citation type="journal article" date="2023" name="bioRxiv">
        <title>Improved chromosome-level genome assembly for marigold (Tagetes erecta).</title>
        <authorList>
            <person name="Jiang F."/>
            <person name="Yuan L."/>
            <person name="Wang S."/>
            <person name="Wang H."/>
            <person name="Xu D."/>
            <person name="Wang A."/>
            <person name="Fan W."/>
        </authorList>
    </citation>
    <scope>NUCLEOTIDE SEQUENCE</scope>
    <source>
        <strain evidence="1">WSJ</strain>
        <tissue evidence="1">Leaf</tissue>
    </source>
</reference>
<keyword evidence="2" id="KW-1185">Reference proteome</keyword>
<gene>
    <name evidence="1" type="ORF">QVD17_05923</name>
</gene>
<proteinExistence type="predicted"/>
<name>A0AAD8LF65_TARER</name>
<organism evidence="1 2">
    <name type="scientific">Tagetes erecta</name>
    <name type="common">African marigold</name>
    <dbReference type="NCBI Taxonomy" id="13708"/>
    <lineage>
        <taxon>Eukaryota</taxon>
        <taxon>Viridiplantae</taxon>
        <taxon>Streptophyta</taxon>
        <taxon>Embryophyta</taxon>
        <taxon>Tracheophyta</taxon>
        <taxon>Spermatophyta</taxon>
        <taxon>Magnoliopsida</taxon>
        <taxon>eudicotyledons</taxon>
        <taxon>Gunneridae</taxon>
        <taxon>Pentapetalae</taxon>
        <taxon>asterids</taxon>
        <taxon>campanulids</taxon>
        <taxon>Asterales</taxon>
        <taxon>Asteraceae</taxon>
        <taxon>Asteroideae</taxon>
        <taxon>Heliantheae alliance</taxon>
        <taxon>Tageteae</taxon>
        <taxon>Tagetes</taxon>
    </lineage>
</organism>